<comment type="similarity">
    <text evidence="2 9">Belongs to the sulfotransferase 2 family.</text>
</comment>
<accession>B4G6Q7</accession>
<evidence type="ECO:0000256" key="6">
    <source>
        <dbReference type="ARBA" id="ARBA00023034"/>
    </source>
</evidence>
<evidence type="ECO:0000256" key="7">
    <source>
        <dbReference type="ARBA" id="ARBA00023136"/>
    </source>
</evidence>
<name>B4G6Q7_DROPE</name>
<dbReference type="OrthoDB" id="2019940at2759"/>
<keyword evidence="4 9" id="KW-0812">Transmembrane</keyword>
<dbReference type="HOGENOM" id="CLU_043328_0_0_1"/>
<evidence type="ECO:0000256" key="2">
    <source>
        <dbReference type="ARBA" id="ARBA00006339"/>
    </source>
</evidence>
<evidence type="ECO:0000256" key="3">
    <source>
        <dbReference type="ARBA" id="ARBA00022679"/>
    </source>
</evidence>
<organism evidence="11">
    <name type="scientific">Drosophila persimilis</name>
    <name type="common">Fruit fly</name>
    <dbReference type="NCBI Taxonomy" id="7234"/>
    <lineage>
        <taxon>Eukaryota</taxon>
        <taxon>Metazoa</taxon>
        <taxon>Ecdysozoa</taxon>
        <taxon>Arthropoda</taxon>
        <taxon>Hexapoda</taxon>
        <taxon>Insecta</taxon>
        <taxon>Pterygota</taxon>
        <taxon>Neoptera</taxon>
        <taxon>Endopterygota</taxon>
        <taxon>Diptera</taxon>
        <taxon>Brachycera</taxon>
        <taxon>Muscomorpha</taxon>
        <taxon>Ephydroidea</taxon>
        <taxon>Drosophilidae</taxon>
        <taxon>Drosophila</taxon>
        <taxon>Sophophora</taxon>
    </lineage>
</organism>
<evidence type="ECO:0000256" key="9">
    <source>
        <dbReference type="RuleBase" id="RU364020"/>
    </source>
</evidence>
<keyword evidence="7 9" id="KW-0472">Membrane</keyword>
<dbReference type="EMBL" id="CH479180">
    <property type="protein sequence ID" value="EDW29171.1"/>
    <property type="molecule type" value="Genomic_DNA"/>
</dbReference>
<dbReference type="GO" id="GO:0016051">
    <property type="term" value="P:carbohydrate biosynthetic process"/>
    <property type="evidence" value="ECO:0007669"/>
    <property type="project" value="InterPro"/>
</dbReference>
<dbReference type="EC" id="2.8.2.-" evidence="9"/>
<keyword evidence="9" id="KW-0119">Carbohydrate metabolism</keyword>
<evidence type="ECO:0000256" key="8">
    <source>
        <dbReference type="ARBA" id="ARBA00023180"/>
    </source>
</evidence>
<feature type="transmembrane region" description="Helical" evidence="9">
    <location>
        <begin position="14"/>
        <end position="32"/>
    </location>
</feature>
<dbReference type="Pfam" id="PF03567">
    <property type="entry name" value="Sulfotransfer_2"/>
    <property type="match status" value="1"/>
</dbReference>
<keyword evidence="8 9" id="KW-0325">Glycoprotein</keyword>
<protein>
    <recommendedName>
        <fullName evidence="9">Carbohydrate sulfotransferase</fullName>
        <ecNumber evidence="9">2.8.2.-</ecNumber>
    </recommendedName>
</protein>
<dbReference type="Proteomes" id="UP000008744">
    <property type="component" value="Unassembled WGS sequence"/>
</dbReference>
<dbReference type="PANTHER" id="PTHR12137">
    <property type="entry name" value="CARBOHYDRATE SULFOTRANSFERASE"/>
    <property type="match status" value="1"/>
</dbReference>
<keyword evidence="6 9" id="KW-0333">Golgi apparatus</keyword>
<evidence type="ECO:0000313" key="10">
    <source>
        <dbReference type="EMBL" id="EDW29171.1"/>
    </source>
</evidence>
<dbReference type="InterPro" id="IPR018011">
    <property type="entry name" value="Carb_sulfotrans_8-10"/>
</dbReference>
<proteinExistence type="inferred from homology"/>
<evidence type="ECO:0000313" key="11">
    <source>
        <dbReference type="Proteomes" id="UP000008744"/>
    </source>
</evidence>
<dbReference type="PhylomeDB" id="B4G6Q7"/>
<reference evidence="10 11" key="1">
    <citation type="journal article" date="2007" name="Nature">
        <title>Evolution of genes and genomes on the Drosophila phylogeny.</title>
        <authorList>
            <consortium name="Drosophila 12 Genomes Consortium"/>
            <person name="Clark A.G."/>
            <person name="Eisen M.B."/>
            <person name="Smith D.R."/>
            <person name="Bergman C.M."/>
            <person name="Oliver B."/>
            <person name="Markow T.A."/>
            <person name="Kaufman T.C."/>
            <person name="Kellis M."/>
            <person name="Gelbart W."/>
            <person name="Iyer V.N."/>
            <person name="Pollard D.A."/>
            <person name="Sackton T.B."/>
            <person name="Larracuente A.M."/>
            <person name="Singh N.D."/>
            <person name="Abad J.P."/>
            <person name="Abt D.N."/>
            <person name="Adryan B."/>
            <person name="Aguade M."/>
            <person name="Akashi H."/>
            <person name="Anderson W.W."/>
            <person name="Aquadro C.F."/>
            <person name="Ardell D.H."/>
            <person name="Arguello R."/>
            <person name="Artieri C.G."/>
            <person name="Barbash D.A."/>
            <person name="Barker D."/>
            <person name="Barsanti P."/>
            <person name="Batterham P."/>
            <person name="Batzoglou S."/>
            <person name="Begun D."/>
            <person name="Bhutkar A."/>
            <person name="Blanco E."/>
            <person name="Bosak S.A."/>
            <person name="Bradley R.K."/>
            <person name="Brand A.D."/>
            <person name="Brent M.R."/>
            <person name="Brooks A.N."/>
            <person name="Brown R.H."/>
            <person name="Butlin R.K."/>
            <person name="Caggese C."/>
            <person name="Calvi B.R."/>
            <person name="Bernardo de Carvalho A."/>
            <person name="Caspi A."/>
            <person name="Castrezana S."/>
            <person name="Celniker S.E."/>
            <person name="Chang J.L."/>
            <person name="Chapple C."/>
            <person name="Chatterji S."/>
            <person name="Chinwalla A."/>
            <person name="Civetta A."/>
            <person name="Clifton S.W."/>
            <person name="Comeron J.M."/>
            <person name="Costello J.C."/>
            <person name="Coyne J.A."/>
            <person name="Daub J."/>
            <person name="David R.G."/>
            <person name="Delcher A.L."/>
            <person name="Delehaunty K."/>
            <person name="Do C.B."/>
            <person name="Ebling H."/>
            <person name="Edwards K."/>
            <person name="Eickbush T."/>
            <person name="Evans J.D."/>
            <person name="Filipski A."/>
            <person name="Findeiss S."/>
            <person name="Freyhult E."/>
            <person name="Fulton L."/>
            <person name="Fulton R."/>
            <person name="Garcia A.C."/>
            <person name="Gardiner A."/>
            <person name="Garfield D.A."/>
            <person name="Garvin B.E."/>
            <person name="Gibson G."/>
            <person name="Gilbert D."/>
            <person name="Gnerre S."/>
            <person name="Godfrey J."/>
            <person name="Good R."/>
            <person name="Gotea V."/>
            <person name="Gravely B."/>
            <person name="Greenberg A.J."/>
            <person name="Griffiths-Jones S."/>
            <person name="Gross S."/>
            <person name="Guigo R."/>
            <person name="Gustafson E.A."/>
            <person name="Haerty W."/>
            <person name="Hahn M.W."/>
            <person name="Halligan D.L."/>
            <person name="Halpern A.L."/>
            <person name="Halter G.M."/>
            <person name="Han M.V."/>
            <person name="Heger A."/>
            <person name="Hillier L."/>
            <person name="Hinrichs A.S."/>
            <person name="Holmes I."/>
            <person name="Hoskins R.A."/>
            <person name="Hubisz M.J."/>
            <person name="Hultmark D."/>
            <person name="Huntley M.A."/>
            <person name="Jaffe D.B."/>
            <person name="Jagadeeshan S."/>
            <person name="Jeck W.R."/>
            <person name="Johnson J."/>
            <person name="Jones C.D."/>
            <person name="Jordan W.C."/>
            <person name="Karpen G.H."/>
            <person name="Kataoka E."/>
            <person name="Keightley P.D."/>
            <person name="Kheradpour P."/>
            <person name="Kirkness E.F."/>
            <person name="Koerich L.B."/>
            <person name="Kristiansen K."/>
            <person name="Kudrna D."/>
            <person name="Kulathinal R.J."/>
            <person name="Kumar S."/>
            <person name="Kwok R."/>
            <person name="Lander E."/>
            <person name="Langley C.H."/>
            <person name="Lapoint R."/>
            <person name="Lazzaro B.P."/>
            <person name="Lee S.J."/>
            <person name="Levesque L."/>
            <person name="Li R."/>
            <person name="Lin C.F."/>
            <person name="Lin M.F."/>
            <person name="Lindblad-Toh K."/>
            <person name="Llopart A."/>
            <person name="Long M."/>
            <person name="Low L."/>
            <person name="Lozovsky E."/>
            <person name="Lu J."/>
            <person name="Luo M."/>
            <person name="Machado C.A."/>
            <person name="Makalowski W."/>
            <person name="Marzo M."/>
            <person name="Matsuda M."/>
            <person name="Matzkin L."/>
            <person name="McAllister B."/>
            <person name="McBride C.S."/>
            <person name="McKernan B."/>
            <person name="McKernan K."/>
            <person name="Mendez-Lago M."/>
            <person name="Minx P."/>
            <person name="Mollenhauer M.U."/>
            <person name="Montooth K."/>
            <person name="Mount S.M."/>
            <person name="Mu X."/>
            <person name="Myers E."/>
            <person name="Negre B."/>
            <person name="Newfeld S."/>
            <person name="Nielsen R."/>
            <person name="Noor M.A."/>
            <person name="O'Grady P."/>
            <person name="Pachter L."/>
            <person name="Papaceit M."/>
            <person name="Parisi M.J."/>
            <person name="Parisi M."/>
            <person name="Parts L."/>
            <person name="Pedersen J.S."/>
            <person name="Pesole G."/>
            <person name="Phillippy A.M."/>
            <person name="Ponting C.P."/>
            <person name="Pop M."/>
            <person name="Porcelli D."/>
            <person name="Powell J.R."/>
            <person name="Prohaska S."/>
            <person name="Pruitt K."/>
            <person name="Puig M."/>
            <person name="Quesneville H."/>
            <person name="Ram K.R."/>
            <person name="Rand D."/>
            <person name="Rasmussen M.D."/>
            <person name="Reed L.K."/>
            <person name="Reenan R."/>
            <person name="Reily A."/>
            <person name="Remington K.A."/>
            <person name="Rieger T.T."/>
            <person name="Ritchie M.G."/>
            <person name="Robin C."/>
            <person name="Rogers Y.H."/>
            <person name="Rohde C."/>
            <person name="Rozas J."/>
            <person name="Rubenfield M.J."/>
            <person name="Ruiz A."/>
            <person name="Russo S."/>
            <person name="Salzberg S.L."/>
            <person name="Sanchez-Gracia A."/>
            <person name="Saranga D.J."/>
            <person name="Sato H."/>
            <person name="Schaeffer S.W."/>
            <person name="Schatz M.C."/>
            <person name="Schlenke T."/>
            <person name="Schwartz R."/>
            <person name="Segarra C."/>
            <person name="Singh R.S."/>
            <person name="Sirot L."/>
            <person name="Sirota M."/>
            <person name="Sisneros N.B."/>
            <person name="Smith C.D."/>
            <person name="Smith T.F."/>
            <person name="Spieth J."/>
            <person name="Stage D.E."/>
            <person name="Stark A."/>
            <person name="Stephan W."/>
            <person name="Strausberg R.L."/>
            <person name="Strempel S."/>
            <person name="Sturgill D."/>
            <person name="Sutton G."/>
            <person name="Sutton G.G."/>
            <person name="Tao W."/>
            <person name="Teichmann S."/>
            <person name="Tobari Y.N."/>
            <person name="Tomimura Y."/>
            <person name="Tsolas J.M."/>
            <person name="Valente V.L."/>
            <person name="Venter E."/>
            <person name="Venter J.C."/>
            <person name="Vicario S."/>
            <person name="Vieira F.G."/>
            <person name="Vilella A.J."/>
            <person name="Villasante A."/>
            <person name="Walenz B."/>
            <person name="Wang J."/>
            <person name="Wasserman M."/>
            <person name="Watts T."/>
            <person name="Wilson D."/>
            <person name="Wilson R.K."/>
            <person name="Wing R.A."/>
            <person name="Wolfner M.F."/>
            <person name="Wong A."/>
            <person name="Wong G.K."/>
            <person name="Wu C.I."/>
            <person name="Wu G."/>
            <person name="Yamamoto D."/>
            <person name="Yang H.P."/>
            <person name="Yang S.P."/>
            <person name="Yorke J.A."/>
            <person name="Yoshida K."/>
            <person name="Zdobnov E."/>
            <person name="Zhang P."/>
            <person name="Zhang Y."/>
            <person name="Zimin A.V."/>
            <person name="Baldwin J."/>
            <person name="Abdouelleil A."/>
            <person name="Abdulkadir J."/>
            <person name="Abebe A."/>
            <person name="Abera B."/>
            <person name="Abreu J."/>
            <person name="Acer S.C."/>
            <person name="Aftuck L."/>
            <person name="Alexander A."/>
            <person name="An P."/>
            <person name="Anderson E."/>
            <person name="Anderson S."/>
            <person name="Arachi H."/>
            <person name="Azer M."/>
            <person name="Bachantsang P."/>
            <person name="Barry A."/>
            <person name="Bayul T."/>
            <person name="Berlin A."/>
            <person name="Bessette D."/>
            <person name="Bloom T."/>
            <person name="Blye J."/>
            <person name="Boguslavskiy L."/>
            <person name="Bonnet C."/>
            <person name="Boukhgalter B."/>
            <person name="Bourzgui I."/>
            <person name="Brown A."/>
            <person name="Cahill P."/>
            <person name="Channer S."/>
            <person name="Cheshatsang Y."/>
            <person name="Chuda L."/>
            <person name="Citroen M."/>
            <person name="Collymore A."/>
            <person name="Cooke P."/>
            <person name="Costello M."/>
            <person name="D'Aco K."/>
            <person name="Daza R."/>
            <person name="De Haan G."/>
            <person name="DeGray S."/>
            <person name="DeMaso C."/>
            <person name="Dhargay N."/>
            <person name="Dooley K."/>
            <person name="Dooley E."/>
            <person name="Doricent M."/>
            <person name="Dorje P."/>
            <person name="Dorjee K."/>
            <person name="Dupes A."/>
            <person name="Elong R."/>
            <person name="Falk J."/>
            <person name="Farina A."/>
            <person name="Faro S."/>
            <person name="Ferguson D."/>
            <person name="Fisher S."/>
            <person name="Foley C.D."/>
            <person name="Franke A."/>
            <person name="Friedrich D."/>
            <person name="Gadbois L."/>
            <person name="Gearin G."/>
            <person name="Gearin C.R."/>
            <person name="Giannoukos G."/>
            <person name="Goode T."/>
            <person name="Graham J."/>
            <person name="Grandbois E."/>
            <person name="Grewal S."/>
            <person name="Gyaltsen K."/>
            <person name="Hafez N."/>
            <person name="Hagos B."/>
            <person name="Hall J."/>
            <person name="Henson C."/>
            <person name="Hollinger A."/>
            <person name="Honan T."/>
            <person name="Huard M.D."/>
            <person name="Hughes L."/>
            <person name="Hurhula B."/>
            <person name="Husby M.E."/>
            <person name="Kamat A."/>
            <person name="Kanga B."/>
            <person name="Kashin S."/>
            <person name="Khazanovich D."/>
            <person name="Kisner P."/>
            <person name="Lance K."/>
            <person name="Lara M."/>
            <person name="Lee W."/>
            <person name="Lennon N."/>
            <person name="Letendre F."/>
            <person name="LeVine R."/>
            <person name="Lipovsky A."/>
            <person name="Liu X."/>
            <person name="Liu J."/>
            <person name="Liu S."/>
            <person name="Lokyitsang T."/>
            <person name="Lokyitsang Y."/>
            <person name="Lubonja R."/>
            <person name="Lui A."/>
            <person name="MacDonald P."/>
            <person name="Magnisalis V."/>
            <person name="Maru K."/>
            <person name="Matthews C."/>
            <person name="McCusker W."/>
            <person name="McDonough S."/>
            <person name="Mehta T."/>
            <person name="Meldrim J."/>
            <person name="Meneus L."/>
            <person name="Mihai O."/>
            <person name="Mihalev A."/>
            <person name="Mihova T."/>
            <person name="Mittelman R."/>
            <person name="Mlenga V."/>
            <person name="Montmayeur A."/>
            <person name="Mulrain L."/>
            <person name="Navidi A."/>
            <person name="Naylor J."/>
            <person name="Negash T."/>
            <person name="Nguyen T."/>
            <person name="Nguyen N."/>
            <person name="Nicol R."/>
            <person name="Norbu C."/>
            <person name="Norbu N."/>
            <person name="Novod N."/>
            <person name="O'Neill B."/>
            <person name="Osman S."/>
            <person name="Markiewicz E."/>
            <person name="Oyono O.L."/>
            <person name="Patti C."/>
            <person name="Phunkhang P."/>
            <person name="Pierre F."/>
            <person name="Priest M."/>
            <person name="Raghuraman S."/>
            <person name="Rege F."/>
            <person name="Reyes R."/>
            <person name="Rise C."/>
            <person name="Rogov P."/>
            <person name="Ross K."/>
            <person name="Ryan E."/>
            <person name="Settipalli S."/>
            <person name="Shea T."/>
            <person name="Sherpa N."/>
            <person name="Shi L."/>
            <person name="Shih D."/>
            <person name="Sparrow T."/>
            <person name="Spaulding J."/>
            <person name="Stalker J."/>
            <person name="Stange-Thomann N."/>
            <person name="Stavropoulos S."/>
            <person name="Stone C."/>
            <person name="Strader C."/>
            <person name="Tesfaye S."/>
            <person name="Thomson T."/>
            <person name="Thoulutsang Y."/>
            <person name="Thoulutsang D."/>
            <person name="Topham K."/>
            <person name="Topping I."/>
            <person name="Tsamla T."/>
            <person name="Vassiliev H."/>
            <person name="Vo A."/>
            <person name="Wangchuk T."/>
            <person name="Wangdi T."/>
            <person name="Weiand M."/>
            <person name="Wilkinson J."/>
            <person name="Wilson A."/>
            <person name="Yadav S."/>
            <person name="Young G."/>
            <person name="Yu Q."/>
            <person name="Zembek L."/>
            <person name="Zhong D."/>
            <person name="Zimmer A."/>
            <person name="Zwirko Z."/>
            <person name="Jaffe D.B."/>
            <person name="Alvarez P."/>
            <person name="Brockman W."/>
            <person name="Butler J."/>
            <person name="Chin C."/>
            <person name="Gnerre S."/>
            <person name="Grabherr M."/>
            <person name="Kleber M."/>
            <person name="Mauceli E."/>
            <person name="MacCallum I."/>
        </authorList>
    </citation>
    <scope>NUCLEOTIDE SEQUENCE [LARGE SCALE GENOMIC DNA]</scope>
    <source>
        <strain evidence="11">MSH-3 / Tucson 14011-0111.49</strain>
    </source>
</reference>
<dbReference type="AlphaFoldDB" id="B4G6Q7"/>
<dbReference type="OMA" id="GVCYFAF"/>
<keyword evidence="3 9" id="KW-0808">Transferase</keyword>
<dbReference type="InterPro" id="IPR005331">
    <property type="entry name" value="Sulfotransferase"/>
</dbReference>
<evidence type="ECO:0000256" key="1">
    <source>
        <dbReference type="ARBA" id="ARBA00004323"/>
    </source>
</evidence>
<dbReference type="PANTHER" id="PTHR12137:SF30">
    <property type="entry name" value="CARBOHYDRATE SULFOTRANSFERASE"/>
    <property type="match status" value="1"/>
</dbReference>
<dbReference type="GO" id="GO:0000139">
    <property type="term" value="C:Golgi membrane"/>
    <property type="evidence" value="ECO:0007669"/>
    <property type="project" value="UniProtKB-SubCell"/>
</dbReference>
<keyword evidence="11" id="KW-1185">Reference proteome</keyword>
<sequence>MIIRLRYGRRLQTYLKIGACVLVGVCYFAFLYRESLNAYEHRERATAAELEADAAEPSKQQLKLKRQQMQRQRLLAQLQAAQAGTTGTNATGSSATAVAAPLPPASTLNPVYEYSEELHSSTERELQRRREHLAAVCERYKLQEKYPPNPWEFFVSPGHNNLVWCNVFKAASSTWMYYFNVLAGYDVKYLQRTETQPLELARKRFPRPELAELMELLPSALSFLFVRDPFERILSAYRNKLEGNRNTFYKALGTKIVHRFRNHSQGGPWPRCGPTFEEFVRFLIAEHGAGKRFDEHWAPIYSFCTPCSVNFTIIGKTETFQRDSEFIIRQAGLETLLLGLGKLPQRKQRRIGNQARSGIKSEAVVERYFADIDRSTLDQLLKIYRIDFELFDYDYRKYYDMAHPWSLEQSTAGTAAAAATADSVRTSAGPRTNQNGLWILQLIQNQKQPITYERIIALIEEVKKEPLDTQEKIIINATLRAGLRLGFFQRVGKKFSVPILH</sequence>
<evidence type="ECO:0000256" key="4">
    <source>
        <dbReference type="ARBA" id="ARBA00022692"/>
    </source>
</evidence>
<keyword evidence="9" id="KW-0735">Signal-anchor</keyword>
<dbReference type="GO" id="GO:0008146">
    <property type="term" value="F:sulfotransferase activity"/>
    <property type="evidence" value="ECO:0007669"/>
    <property type="project" value="InterPro"/>
</dbReference>
<keyword evidence="5 9" id="KW-1133">Transmembrane helix</keyword>
<gene>
    <name evidence="10" type="primary">Dper\GL18559</name>
    <name evidence="10" type="ORF">Dper_GL18559</name>
</gene>
<evidence type="ECO:0000256" key="5">
    <source>
        <dbReference type="ARBA" id="ARBA00022989"/>
    </source>
</evidence>
<dbReference type="eggNOG" id="KOG4651">
    <property type="taxonomic scope" value="Eukaryota"/>
</dbReference>
<comment type="subcellular location">
    <subcellularLocation>
        <location evidence="1 9">Golgi apparatus membrane</location>
        <topology evidence="1 9">Single-pass type II membrane protein</topology>
    </subcellularLocation>
</comment>